<organism evidence="2 3">
    <name type="scientific">Funneliformis geosporum</name>
    <dbReference type="NCBI Taxonomy" id="1117311"/>
    <lineage>
        <taxon>Eukaryota</taxon>
        <taxon>Fungi</taxon>
        <taxon>Fungi incertae sedis</taxon>
        <taxon>Mucoromycota</taxon>
        <taxon>Glomeromycotina</taxon>
        <taxon>Glomeromycetes</taxon>
        <taxon>Glomerales</taxon>
        <taxon>Glomeraceae</taxon>
        <taxon>Funneliformis</taxon>
    </lineage>
</organism>
<evidence type="ECO:0000313" key="2">
    <source>
        <dbReference type="EMBL" id="CAI2184783.1"/>
    </source>
</evidence>
<evidence type="ECO:0000313" key="3">
    <source>
        <dbReference type="Proteomes" id="UP001153678"/>
    </source>
</evidence>
<reference evidence="2" key="1">
    <citation type="submission" date="2022-08" db="EMBL/GenBank/DDBJ databases">
        <authorList>
            <person name="Kallberg Y."/>
            <person name="Tangrot J."/>
            <person name="Rosling A."/>
        </authorList>
    </citation>
    <scope>NUCLEOTIDE SEQUENCE</scope>
    <source>
        <strain evidence="2">Wild A</strain>
    </source>
</reference>
<protein>
    <submittedName>
        <fullName evidence="2">16924_t:CDS:1</fullName>
    </submittedName>
</protein>
<proteinExistence type="predicted"/>
<evidence type="ECO:0000256" key="1">
    <source>
        <dbReference type="SAM" id="MobiDB-lite"/>
    </source>
</evidence>
<sequence length="47" mass="5806">SILRRAPRPQQRRKDREHENRIQTVYNDRENRSLMEFLRGIAHNLSF</sequence>
<dbReference type="OrthoDB" id="2407903at2759"/>
<feature type="non-terminal residue" evidence="2">
    <location>
        <position position="1"/>
    </location>
</feature>
<feature type="compositionally biased region" description="Basic residues" evidence="1">
    <location>
        <begin position="1"/>
        <end position="11"/>
    </location>
</feature>
<gene>
    <name evidence="2" type="ORF">FWILDA_LOCUS11748</name>
</gene>
<name>A0A9W4WSZ0_9GLOM</name>
<comment type="caution">
    <text evidence="2">The sequence shown here is derived from an EMBL/GenBank/DDBJ whole genome shotgun (WGS) entry which is preliminary data.</text>
</comment>
<feature type="compositionally biased region" description="Basic and acidic residues" evidence="1">
    <location>
        <begin position="12"/>
        <end position="25"/>
    </location>
</feature>
<accession>A0A9W4WSZ0</accession>
<dbReference type="EMBL" id="CAMKVN010003459">
    <property type="protein sequence ID" value="CAI2184783.1"/>
    <property type="molecule type" value="Genomic_DNA"/>
</dbReference>
<keyword evidence="3" id="KW-1185">Reference proteome</keyword>
<feature type="region of interest" description="Disordered" evidence="1">
    <location>
        <begin position="1"/>
        <end position="25"/>
    </location>
</feature>
<dbReference type="Proteomes" id="UP001153678">
    <property type="component" value="Unassembled WGS sequence"/>
</dbReference>
<dbReference type="AlphaFoldDB" id="A0A9W4WSZ0"/>